<sequence>MKQLAKRKLGNSNLLVSRMALGTVPLSGLGARTTYDDFEGTIQAALDQGVLYFDTAPGYGNGRTEHFLGHFLRAKELRPDVVISTKVGRVLKTRRRARKTDKVIFGIEWIDGLPFVDEFDYSYDGIMRSFEDSQQRFGIDDIDIIHVHDIGRLSHGDDNDRYWTQLQDGGFKALRELRESGAVKAVSIGVNETAAVLDMANEFPLDCCLIAGRYTLINDEASSHFFPECERRGIDVIAAGVFNSGILAGGSKGSNKLFDYADAPQSIIDKVKAVEEVCDEFSVALPTAAVQFVAAHPAVATVLVGAKSPAEIQQNVAALTAAIPVEFWEKLKARKLVGKQIPTPVV</sequence>
<dbReference type="GO" id="GO:0005829">
    <property type="term" value="C:cytosol"/>
    <property type="evidence" value="ECO:0007669"/>
    <property type="project" value="TreeGrafter"/>
</dbReference>
<dbReference type="InterPro" id="IPR020471">
    <property type="entry name" value="AKR"/>
</dbReference>
<evidence type="ECO:0000313" key="3">
    <source>
        <dbReference type="Proteomes" id="UP000076852"/>
    </source>
</evidence>
<dbReference type="AlphaFoldDB" id="A0A160FS66"/>
<dbReference type="Gene3D" id="3.20.20.100">
    <property type="entry name" value="NADP-dependent oxidoreductase domain"/>
    <property type="match status" value="1"/>
</dbReference>
<dbReference type="RefSeq" id="WP_063499153.1">
    <property type="nucleotide sequence ID" value="NZ_CP014579.1"/>
</dbReference>
<dbReference type="PANTHER" id="PTHR42686">
    <property type="entry name" value="GH17980P-RELATED"/>
    <property type="match status" value="1"/>
</dbReference>
<dbReference type="KEGG" id="buz:AYM40_26675"/>
<dbReference type="GO" id="GO:0016491">
    <property type="term" value="F:oxidoreductase activity"/>
    <property type="evidence" value="ECO:0007669"/>
    <property type="project" value="InterPro"/>
</dbReference>
<evidence type="ECO:0000313" key="2">
    <source>
        <dbReference type="EMBL" id="ANB75889.1"/>
    </source>
</evidence>
<organism evidence="2 3">
    <name type="scientific">Paraburkholderia phytofirmans OLGA172</name>
    <dbReference type="NCBI Taxonomy" id="1417228"/>
    <lineage>
        <taxon>Bacteria</taxon>
        <taxon>Pseudomonadati</taxon>
        <taxon>Pseudomonadota</taxon>
        <taxon>Betaproteobacteria</taxon>
        <taxon>Burkholderiales</taxon>
        <taxon>Burkholderiaceae</taxon>
        <taxon>Paraburkholderia</taxon>
    </lineage>
</organism>
<evidence type="ECO:0000259" key="1">
    <source>
        <dbReference type="Pfam" id="PF00248"/>
    </source>
</evidence>
<protein>
    <submittedName>
        <fullName evidence="2">Aldo/keto reductase</fullName>
    </submittedName>
</protein>
<dbReference type="SUPFAM" id="SSF51430">
    <property type="entry name" value="NAD(P)-linked oxidoreductase"/>
    <property type="match status" value="1"/>
</dbReference>
<dbReference type="STRING" id="1804984.AYM40_26675"/>
<dbReference type="InterPro" id="IPR023210">
    <property type="entry name" value="NADP_OxRdtase_dom"/>
</dbReference>
<dbReference type="PANTHER" id="PTHR42686:SF1">
    <property type="entry name" value="GH17980P-RELATED"/>
    <property type="match status" value="1"/>
</dbReference>
<proteinExistence type="predicted"/>
<accession>A0A160FS66</accession>
<reference evidence="2 3" key="1">
    <citation type="journal article" date="2016" name="Gene">
        <title>PacBio SMRT assembly of a complex multi-replicon genome reveals chlorocatechol degradative operon in a region of genome plasticity.</title>
        <authorList>
            <person name="Ricker N."/>
            <person name="Shen S.Y."/>
            <person name="Goordial J."/>
            <person name="Jin S."/>
            <person name="Fulthorpe R.R."/>
        </authorList>
    </citation>
    <scope>NUCLEOTIDE SEQUENCE [LARGE SCALE GENOMIC DNA]</scope>
    <source>
        <strain evidence="2 3">OLGA172</strain>
    </source>
</reference>
<feature type="domain" description="NADP-dependent oxidoreductase" evidence="1">
    <location>
        <begin position="18"/>
        <end position="332"/>
    </location>
</feature>
<dbReference type="OrthoDB" id="9768851at2"/>
<dbReference type="InterPro" id="IPR036812">
    <property type="entry name" value="NAD(P)_OxRdtase_dom_sf"/>
</dbReference>
<dbReference type="Proteomes" id="UP000076852">
    <property type="component" value="Chromosome 2"/>
</dbReference>
<dbReference type="EMBL" id="CP014579">
    <property type="protein sequence ID" value="ANB75889.1"/>
    <property type="molecule type" value="Genomic_DNA"/>
</dbReference>
<dbReference type="Pfam" id="PF00248">
    <property type="entry name" value="Aldo_ket_red"/>
    <property type="match status" value="1"/>
</dbReference>
<gene>
    <name evidence="2" type="ORF">AYM40_26675</name>
</gene>
<name>A0A160FS66_9BURK</name>
<keyword evidence="3" id="KW-1185">Reference proteome</keyword>